<dbReference type="InterPro" id="IPR011047">
    <property type="entry name" value="Quinoprotein_ADH-like_sf"/>
</dbReference>
<dbReference type="InterPro" id="IPR002372">
    <property type="entry name" value="PQQ_rpt_dom"/>
</dbReference>
<evidence type="ECO:0000313" key="3">
    <source>
        <dbReference type="Proteomes" id="UP000291097"/>
    </source>
</evidence>
<sequence length="396" mass="42410">MVLRRREMLSSGIVTLCGCTTLRQTGRNRPIQGPTSWVMYGRGPTHQASYEDGTIPFEAPSTDQSFSLSGSVATSPVASENYLAVGDEQDILVVPFDSRELPRRIEPPGTVAGTPCLDGQTVIVTSDGRRGKVDTARVSAITIDKEVTWQTNLSANIVTSPTVQDGAVFVRSSDKYIALDIDSGKTRWQNSNARQLSGVSSLEFENFGPAVGDDVVIFPDKDGITAMDPTNGTIRWQHQLQKVRACPVIAGKTVYVADVKSGIYAFDIETGDRKWKWAGTGCWSPPIVSNGNVFTTEVNDIVALDQATGELGWRTQKSGLHGSVQSGLSVVGDTILASSSSLGLVSVNANSDGASGSPGTKRWTLGSRGYNTPIVVDDFIAYVNYGVDNPTVRIVK</sequence>
<dbReference type="PANTHER" id="PTHR34512:SF30">
    <property type="entry name" value="OUTER MEMBRANE PROTEIN ASSEMBLY FACTOR BAMB"/>
    <property type="match status" value="1"/>
</dbReference>
<dbReference type="OrthoDB" id="8638at2157"/>
<dbReference type="PROSITE" id="PS51257">
    <property type="entry name" value="PROKAR_LIPOPROTEIN"/>
    <property type="match status" value="1"/>
</dbReference>
<evidence type="ECO:0000259" key="1">
    <source>
        <dbReference type="Pfam" id="PF13360"/>
    </source>
</evidence>
<protein>
    <submittedName>
        <fullName evidence="2">Outer membrane protein assembly factor BamB</fullName>
    </submittedName>
</protein>
<dbReference type="SMART" id="SM00564">
    <property type="entry name" value="PQQ"/>
    <property type="match status" value="6"/>
</dbReference>
<dbReference type="SUPFAM" id="SSF50998">
    <property type="entry name" value="Quinoprotein alcohol dehydrogenase-like"/>
    <property type="match status" value="2"/>
</dbReference>
<dbReference type="Proteomes" id="UP000291097">
    <property type="component" value="Unassembled WGS sequence"/>
</dbReference>
<feature type="domain" description="Pyrrolo-quinoline quinone repeat" evidence="1">
    <location>
        <begin position="111"/>
        <end position="314"/>
    </location>
</feature>
<dbReference type="InterPro" id="IPR018391">
    <property type="entry name" value="PQQ_b-propeller_rpt"/>
</dbReference>
<dbReference type="EMBL" id="SHMP01000010">
    <property type="protein sequence ID" value="RZV05183.1"/>
    <property type="molecule type" value="Genomic_DNA"/>
</dbReference>
<accession>A0A482Y1I6</accession>
<dbReference type="PANTHER" id="PTHR34512">
    <property type="entry name" value="CELL SURFACE PROTEIN"/>
    <property type="match status" value="1"/>
</dbReference>
<dbReference type="InterPro" id="IPR015943">
    <property type="entry name" value="WD40/YVTN_repeat-like_dom_sf"/>
</dbReference>
<reference evidence="2 3" key="1">
    <citation type="submission" date="2019-02" db="EMBL/GenBank/DDBJ databases">
        <title>Genomic Encyclopedia of Archaeal and Bacterial Type Strains, Phase II (KMG-II): from individual species to whole genera.</title>
        <authorList>
            <person name="Goeker M."/>
        </authorList>
    </citation>
    <scope>NUCLEOTIDE SEQUENCE [LARGE SCALE GENOMIC DNA]</scope>
    <source>
        <strain evidence="2 3">DSM 18328</strain>
    </source>
</reference>
<gene>
    <name evidence="2" type="ORF">BDK88_4204</name>
</gene>
<dbReference type="Gene3D" id="2.130.10.10">
    <property type="entry name" value="YVTN repeat-like/Quinoprotein amine dehydrogenase"/>
    <property type="match status" value="2"/>
</dbReference>
<dbReference type="Pfam" id="PF13360">
    <property type="entry name" value="PQQ_2"/>
    <property type="match status" value="1"/>
</dbReference>
<organism evidence="2 3">
    <name type="scientific">Natrinema hispanicum</name>
    <dbReference type="NCBI Taxonomy" id="392421"/>
    <lineage>
        <taxon>Archaea</taxon>
        <taxon>Methanobacteriati</taxon>
        <taxon>Methanobacteriota</taxon>
        <taxon>Stenosarchaea group</taxon>
        <taxon>Halobacteria</taxon>
        <taxon>Halobacteriales</taxon>
        <taxon>Natrialbaceae</taxon>
        <taxon>Natrinema</taxon>
    </lineage>
</organism>
<name>A0A482Y1I6_9EURY</name>
<dbReference type="AlphaFoldDB" id="A0A482Y1I6"/>
<proteinExistence type="predicted"/>
<evidence type="ECO:0000313" key="2">
    <source>
        <dbReference type="EMBL" id="RZV05183.1"/>
    </source>
</evidence>
<dbReference type="RefSeq" id="WP_130501907.1">
    <property type="nucleotide sequence ID" value="NZ_SHMP01000010.1"/>
</dbReference>
<comment type="caution">
    <text evidence="2">The sequence shown here is derived from an EMBL/GenBank/DDBJ whole genome shotgun (WGS) entry which is preliminary data.</text>
</comment>